<dbReference type="PANTHER" id="PTHR37293:SF5">
    <property type="entry name" value="DNA REPLICATION PROTEIN"/>
    <property type="match status" value="1"/>
</dbReference>
<comment type="caution">
    <text evidence="3">The sequence shown here is derived from an EMBL/GenBank/DDBJ whole genome shotgun (WGS) entry which is preliminary data.</text>
</comment>
<evidence type="ECO:0000313" key="3">
    <source>
        <dbReference type="EMBL" id="OLS03434.1"/>
    </source>
</evidence>
<feature type="domain" description="DnaB/C C-terminal" evidence="2">
    <location>
        <begin position="240"/>
        <end position="300"/>
    </location>
</feature>
<gene>
    <name evidence="3" type="ORF">TICRE_05460</name>
</gene>
<dbReference type="OrthoDB" id="1652900at2"/>
<dbReference type="InterPro" id="IPR017019">
    <property type="entry name" value="DNA_replication_prd_bac"/>
</dbReference>
<dbReference type="PIRSF" id="PIRSF033722">
    <property type="entry name" value="DnaD_CA_C3587_prd"/>
    <property type="match status" value="1"/>
</dbReference>
<dbReference type="NCBIfam" id="TIGR01446">
    <property type="entry name" value="DnaD_dom"/>
    <property type="match status" value="2"/>
</dbReference>
<dbReference type="AlphaFoldDB" id="A0A1U7M7X3"/>
<protein>
    <submittedName>
        <fullName evidence="3">Replication initiation and membrane attachment</fullName>
    </submittedName>
</protein>
<dbReference type="InterPro" id="IPR006343">
    <property type="entry name" value="DnaB/C_C"/>
</dbReference>
<comment type="similarity">
    <text evidence="1">Belongs to the DnaB/DnaD family.</text>
</comment>
<dbReference type="InterPro" id="IPR034829">
    <property type="entry name" value="DnaD-like_sf"/>
</dbReference>
<dbReference type="RefSeq" id="WP_075724878.1">
    <property type="nucleotide sequence ID" value="NZ_LTDM01000007.1"/>
</dbReference>
<dbReference type="EMBL" id="LTDM01000007">
    <property type="protein sequence ID" value="OLS03434.1"/>
    <property type="molecule type" value="Genomic_DNA"/>
</dbReference>
<reference evidence="3 4" key="1">
    <citation type="submission" date="2016-02" db="EMBL/GenBank/DDBJ databases">
        <title>Genome sequence of Tissierella creatinophila DSM 6911.</title>
        <authorList>
            <person name="Poehlein A."/>
            <person name="Daniel R."/>
        </authorList>
    </citation>
    <scope>NUCLEOTIDE SEQUENCE [LARGE SCALE GENOMIC DNA]</scope>
    <source>
        <strain evidence="3 4">DSM 6911</strain>
    </source>
</reference>
<dbReference type="PANTHER" id="PTHR37293">
    <property type="entry name" value="PHAGE REPLICATION PROTEIN-RELATED"/>
    <property type="match status" value="1"/>
</dbReference>
<accession>A0A1U7M7X3</accession>
<keyword evidence="4" id="KW-1185">Reference proteome</keyword>
<name>A0A1U7M7X3_TISCR</name>
<dbReference type="Proteomes" id="UP000186112">
    <property type="component" value="Unassembled WGS sequence"/>
</dbReference>
<evidence type="ECO:0000259" key="2">
    <source>
        <dbReference type="Pfam" id="PF07261"/>
    </source>
</evidence>
<evidence type="ECO:0000256" key="1">
    <source>
        <dbReference type="ARBA" id="ARBA00093462"/>
    </source>
</evidence>
<organism evidence="3 4">
    <name type="scientific">Tissierella creatinophila DSM 6911</name>
    <dbReference type="NCBI Taxonomy" id="1123403"/>
    <lineage>
        <taxon>Bacteria</taxon>
        <taxon>Bacillati</taxon>
        <taxon>Bacillota</taxon>
        <taxon>Tissierellia</taxon>
        <taxon>Tissierellales</taxon>
        <taxon>Tissierellaceae</taxon>
        <taxon>Tissierella</taxon>
    </lineage>
</organism>
<dbReference type="Gene3D" id="1.10.10.630">
    <property type="entry name" value="DnaD domain-like"/>
    <property type="match status" value="2"/>
</dbReference>
<evidence type="ECO:0000313" key="4">
    <source>
        <dbReference type="Proteomes" id="UP000186112"/>
    </source>
</evidence>
<proteinExistence type="inferred from homology"/>
<feature type="domain" description="DnaB/C C-terminal" evidence="2">
    <location>
        <begin position="145"/>
        <end position="217"/>
    </location>
</feature>
<sequence length="362" mass="42870">MSFVLQTTDMDLGDTPIENIFINDYMPMANGTYVKVYLLGYKYAHDRDINIEVNNTTISKHLDIPLEDVLRSWDFWEEKGIIEKIRPENTRNVNYEVKFLNLKQLYIKNNINLWLEDDSLAKTYVYNTRDLVDANKVPEINNMFNNIDHILRKQTVPGEKKKILDWIHDYNMNPDVIEKAVYYSVERRGVKNLPYIEAIVRNWYNDGLTNMEALMNHFKESDEKYYRYQRVMKALGLDKRPMRDEERKLIDIWFEKWKFTLELALHGCEQDKNPTPSVSYVNGILRSWNEKGIKTIEDIEVLDKRKENPKTSGAKKQVKKAQASVTRFHNFEQRTDKYSSAQLEDIARKKRDAYSQRAKGDA</sequence>
<dbReference type="InterPro" id="IPR053162">
    <property type="entry name" value="DnaD"/>
</dbReference>
<dbReference type="Pfam" id="PF07261">
    <property type="entry name" value="DnaB_2"/>
    <property type="match status" value="2"/>
</dbReference>
<dbReference type="SUPFAM" id="SSF158499">
    <property type="entry name" value="DnaD domain-like"/>
    <property type="match status" value="2"/>
</dbReference>